<gene>
    <name evidence="1" type="ORF">N8T08_001958</name>
</gene>
<dbReference type="Proteomes" id="UP001177260">
    <property type="component" value="Unassembled WGS sequence"/>
</dbReference>
<protein>
    <submittedName>
        <fullName evidence="1">Uncharacterized protein</fullName>
    </submittedName>
</protein>
<organism evidence="1 2">
    <name type="scientific">Aspergillus melleus</name>
    <dbReference type="NCBI Taxonomy" id="138277"/>
    <lineage>
        <taxon>Eukaryota</taxon>
        <taxon>Fungi</taxon>
        <taxon>Dikarya</taxon>
        <taxon>Ascomycota</taxon>
        <taxon>Pezizomycotina</taxon>
        <taxon>Eurotiomycetes</taxon>
        <taxon>Eurotiomycetidae</taxon>
        <taxon>Eurotiales</taxon>
        <taxon>Aspergillaceae</taxon>
        <taxon>Aspergillus</taxon>
        <taxon>Aspergillus subgen. Circumdati</taxon>
    </lineage>
</organism>
<evidence type="ECO:0000313" key="1">
    <source>
        <dbReference type="EMBL" id="KAK1147219.1"/>
    </source>
</evidence>
<proteinExistence type="predicted"/>
<dbReference type="EMBL" id="JAOPJF010000013">
    <property type="protein sequence ID" value="KAK1147219.1"/>
    <property type="molecule type" value="Genomic_DNA"/>
</dbReference>
<name>A0ACC3B9L6_9EURO</name>
<comment type="caution">
    <text evidence="1">The sequence shown here is derived from an EMBL/GenBank/DDBJ whole genome shotgun (WGS) entry which is preliminary data.</text>
</comment>
<reference evidence="1 2" key="1">
    <citation type="journal article" date="2023" name="ACS Omega">
        <title>Identification of the Neoaspergillic Acid Biosynthesis Gene Cluster by Establishing an In Vitro CRISPR-Ribonucleoprotein Genetic System in Aspergillus melleus.</title>
        <authorList>
            <person name="Yuan B."/>
            <person name="Grau M.F."/>
            <person name="Murata R.M."/>
            <person name="Torok T."/>
            <person name="Venkateswaran K."/>
            <person name="Stajich J.E."/>
            <person name="Wang C.C.C."/>
        </authorList>
    </citation>
    <scope>NUCLEOTIDE SEQUENCE [LARGE SCALE GENOMIC DNA]</scope>
    <source>
        <strain evidence="1 2">IMV 1140</strain>
    </source>
</reference>
<keyword evidence="2" id="KW-1185">Reference proteome</keyword>
<sequence>MTHKFKIVLQFYLNYKRRVDPPGYFLSVFQDVSPNLEVSTYNRSSGSWGRWTSASTAFARRLVQLLRPLATYEEMITRNFEECLFNTIPEPLALQPLRLLRTQIESGKWFDDEEALASMITRNTAEKPIVITPHMTPDEFYASFTGENLRWEFVGIIFTLAGLATTTVWYQSDSFLSEADKDAFTEEMAAASNACIEICNQHDNANDLLIWLYHTHFTLVADAMEELSDYVFRVFGDLISHMYSLGLHRLQASNAEIPFFLSETRKRVFTSCYRTDKNIAMFLGRPPRLPDHYCDTDLPLDLEDESLVLDSESLKQLLHGISANGWSDSPFSPNGNIRPATAVRVRYRIAKLRERVVALFLGRKTKAFDDELQAVHLDLKQIWESIPAPFHYHAAGFGDNNPANASVRVITCMEYLQAVSQIERIRCRQTPDAMHSLLDSSMRIVTALIDFIKARKQGGNIQKGYMGVFLLYGLPAAGVLAIELHRCTVQGMPLPSPIPRSTIIRNLSLLVSWFEDANNIISITQKNCVQVSEVITRLLDETLNHQAGESVRTTEQVQHRSGTGGSDDNALNVNSFGTSVEFLDWWDEFWVDGSIPDVVL</sequence>
<evidence type="ECO:0000313" key="2">
    <source>
        <dbReference type="Proteomes" id="UP001177260"/>
    </source>
</evidence>
<accession>A0ACC3B9L6</accession>